<reference evidence="1" key="1">
    <citation type="submission" date="2019-08" db="EMBL/GenBank/DDBJ databases">
        <authorList>
            <person name="Kucharzyk K."/>
            <person name="Murdoch R.W."/>
            <person name="Higgins S."/>
            <person name="Loffler F."/>
        </authorList>
    </citation>
    <scope>NUCLEOTIDE SEQUENCE</scope>
</reference>
<organism evidence="1">
    <name type="scientific">bioreactor metagenome</name>
    <dbReference type="NCBI Taxonomy" id="1076179"/>
    <lineage>
        <taxon>unclassified sequences</taxon>
        <taxon>metagenomes</taxon>
        <taxon>ecological metagenomes</taxon>
    </lineage>
</organism>
<dbReference type="EMBL" id="VSSQ01020453">
    <property type="protein sequence ID" value="MPM65316.1"/>
    <property type="molecule type" value="Genomic_DNA"/>
</dbReference>
<accession>A0A645BJE1</accession>
<proteinExistence type="predicted"/>
<comment type="caution">
    <text evidence="1">The sequence shown here is derived from an EMBL/GenBank/DDBJ whole genome shotgun (WGS) entry which is preliminary data.</text>
</comment>
<protein>
    <submittedName>
        <fullName evidence="1">Uncharacterized protein</fullName>
    </submittedName>
</protein>
<dbReference type="AlphaFoldDB" id="A0A645BJE1"/>
<sequence>MRVGNLRVHNDDFLVRVCQQHGAQAVNSAFQHVTAGLDFKRFTEDGNTVG</sequence>
<name>A0A645BJE1_9ZZZZ</name>
<gene>
    <name evidence="1" type="ORF">SDC9_112211</name>
</gene>
<evidence type="ECO:0000313" key="1">
    <source>
        <dbReference type="EMBL" id="MPM65316.1"/>
    </source>
</evidence>